<dbReference type="AlphaFoldDB" id="A0AAV1UEU0"/>
<organism evidence="2 3">
    <name type="scientific">Peronospora matthiolae</name>
    <dbReference type="NCBI Taxonomy" id="2874970"/>
    <lineage>
        <taxon>Eukaryota</taxon>
        <taxon>Sar</taxon>
        <taxon>Stramenopiles</taxon>
        <taxon>Oomycota</taxon>
        <taxon>Peronosporomycetes</taxon>
        <taxon>Peronosporales</taxon>
        <taxon>Peronosporaceae</taxon>
        <taxon>Peronospora</taxon>
    </lineage>
</organism>
<comment type="caution">
    <text evidence="2">The sequence shown here is derived from an EMBL/GenBank/DDBJ whole genome shotgun (WGS) entry which is preliminary data.</text>
</comment>
<dbReference type="Pfam" id="PF07727">
    <property type="entry name" value="RVT_2"/>
    <property type="match status" value="1"/>
</dbReference>
<evidence type="ECO:0000313" key="2">
    <source>
        <dbReference type="EMBL" id="CAK7933091.1"/>
    </source>
</evidence>
<name>A0AAV1UEU0_9STRA</name>
<sequence>MDDEIALLETKNTWQVIKSEMHMHVLRNKWDLKKKMYSSGSIECYKARLVAGGDDQVLGRDYNLTFSAVLDITSGKIILAVERLWKVRARHFDVPISYLEA</sequence>
<evidence type="ECO:0000259" key="1">
    <source>
        <dbReference type="Pfam" id="PF07727"/>
    </source>
</evidence>
<reference evidence="2" key="1">
    <citation type="submission" date="2024-01" db="EMBL/GenBank/DDBJ databases">
        <authorList>
            <person name="Webb A."/>
        </authorList>
    </citation>
    <scope>NUCLEOTIDE SEQUENCE</scope>
    <source>
        <strain evidence="2">Pm1</strain>
    </source>
</reference>
<accession>A0AAV1UEU0</accession>
<dbReference type="EMBL" id="CAKLBY020000193">
    <property type="protein sequence ID" value="CAK7933091.1"/>
    <property type="molecule type" value="Genomic_DNA"/>
</dbReference>
<dbReference type="InterPro" id="IPR013103">
    <property type="entry name" value="RVT_2"/>
</dbReference>
<dbReference type="Proteomes" id="UP001162060">
    <property type="component" value="Unassembled WGS sequence"/>
</dbReference>
<feature type="domain" description="Reverse transcriptase Ty1/copia-type" evidence="1">
    <location>
        <begin position="12"/>
        <end position="101"/>
    </location>
</feature>
<evidence type="ECO:0000313" key="3">
    <source>
        <dbReference type="Proteomes" id="UP001162060"/>
    </source>
</evidence>
<protein>
    <recommendedName>
        <fullName evidence="1">Reverse transcriptase Ty1/copia-type domain-containing protein</fullName>
    </recommendedName>
</protein>
<proteinExistence type="predicted"/>
<gene>
    <name evidence="2" type="ORF">PM001_LOCUS18241</name>
</gene>